<evidence type="ECO:0008006" key="3">
    <source>
        <dbReference type="Google" id="ProtNLM"/>
    </source>
</evidence>
<reference evidence="1 2" key="1">
    <citation type="submission" date="2016-11" db="EMBL/GenBank/DDBJ databases">
        <authorList>
            <person name="Jaros S."/>
            <person name="Januszkiewicz K."/>
            <person name="Wedrychowicz H."/>
        </authorList>
    </citation>
    <scope>NUCLEOTIDE SEQUENCE [LARGE SCALE GENOMIC DNA]</scope>
    <source>
        <strain evidence="1 2">DSM 26910</strain>
    </source>
</reference>
<organism evidence="1 2">
    <name type="scientific">Mariniphaga anaerophila</name>
    <dbReference type="NCBI Taxonomy" id="1484053"/>
    <lineage>
        <taxon>Bacteria</taxon>
        <taxon>Pseudomonadati</taxon>
        <taxon>Bacteroidota</taxon>
        <taxon>Bacteroidia</taxon>
        <taxon>Marinilabiliales</taxon>
        <taxon>Prolixibacteraceae</taxon>
        <taxon>Mariniphaga</taxon>
    </lineage>
</organism>
<protein>
    <recommendedName>
        <fullName evidence="3">40-residue YVTN family beta-propeller repeat-containing protein</fullName>
    </recommendedName>
</protein>
<dbReference type="OrthoDB" id="792648at2"/>
<dbReference type="SUPFAM" id="SSF51004">
    <property type="entry name" value="C-terminal (heme d1) domain of cytochrome cd1-nitrite reductase"/>
    <property type="match status" value="1"/>
</dbReference>
<dbReference type="Pfam" id="PF16819">
    <property type="entry name" value="DUF5074"/>
    <property type="match status" value="1"/>
</dbReference>
<dbReference type="Gene3D" id="2.130.10.10">
    <property type="entry name" value="YVTN repeat-like/Quinoprotein amine dehydrogenase"/>
    <property type="match status" value="1"/>
</dbReference>
<dbReference type="InterPro" id="IPR011048">
    <property type="entry name" value="Haem_d1_sf"/>
</dbReference>
<dbReference type="AlphaFoldDB" id="A0A1M4SM31"/>
<name>A0A1M4SM31_9BACT</name>
<accession>A0A1M4SM31</accession>
<dbReference type="Proteomes" id="UP000184164">
    <property type="component" value="Unassembled WGS sequence"/>
</dbReference>
<evidence type="ECO:0000313" key="1">
    <source>
        <dbReference type="EMBL" id="SHE33280.1"/>
    </source>
</evidence>
<proteinExistence type="predicted"/>
<dbReference type="RefSeq" id="WP_083570480.1">
    <property type="nucleotide sequence ID" value="NZ_FQUM01000001.1"/>
</dbReference>
<gene>
    <name evidence="1" type="ORF">SAMN05444274_10177</name>
</gene>
<keyword evidence="2" id="KW-1185">Reference proteome</keyword>
<dbReference type="PANTHER" id="PTHR47197:SF3">
    <property type="entry name" value="DIHYDRO-HEME D1 DEHYDROGENASE"/>
    <property type="match status" value="1"/>
</dbReference>
<evidence type="ECO:0000313" key="2">
    <source>
        <dbReference type="Proteomes" id="UP000184164"/>
    </source>
</evidence>
<sequence>MKHLLKIAFLLLFAWSCSDEPVETVYFDLDAENGIFIACEGNFMYGNGSLSFYHPGTKKVTNQLFYARNNAPLGDVVQSVVRRGNLLFIVVNNSGKVVVVDAKTVEFKGIITGLTSPRYIHFVSDEKAYISDLYADHITIFNPKTFEITGRVELNGHTSEQMVQVGKFVYVSHWVNGEHILVIDTERDELADAIKVPAQPKDLKVDKNGKIWALCGGNYENSIVDEQPSALVRIDPETRTMEQIYRFSEGIFSSILEMNAARDTVFFLNNGVSKMAVDSRRLPESAFIPEGERLFYNLSVHPETDEIYISDAIDYTQNAVVYRFSPNATLTDSFKVGINPSCFLFR</sequence>
<dbReference type="InterPro" id="IPR031815">
    <property type="entry name" value="DUF5074"/>
</dbReference>
<dbReference type="InterPro" id="IPR051200">
    <property type="entry name" value="Host-pathogen_enzymatic-act"/>
</dbReference>
<dbReference type="InterPro" id="IPR015943">
    <property type="entry name" value="WD40/YVTN_repeat-like_dom_sf"/>
</dbReference>
<dbReference type="STRING" id="1484053.SAMN05444274_10177"/>
<dbReference type="PANTHER" id="PTHR47197">
    <property type="entry name" value="PROTEIN NIRF"/>
    <property type="match status" value="1"/>
</dbReference>
<dbReference type="EMBL" id="FQUM01000001">
    <property type="protein sequence ID" value="SHE33280.1"/>
    <property type="molecule type" value="Genomic_DNA"/>
</dbReference>